<protein>
    <submittedName>
        <fullName evidence="6">Nucleoside diphosphate kinase regulator</fullName>
    </submittedName>
</protein>
<dbReference type="GO" id="GO:0006354">
    <property type="term" value="P:DNA-templated transcription elongation"/>
    <property type="evidence" value="ECO:0007669"/>
    <property type="project" value="TreeGrafter"/>
</dbReference>
<evidence type="ECO:0000259" key="5">
    <source>
        <dbReference type="Pfam" id="PF03449"/>
    </source>
</evidence>
<keyword evidence="6" id="KW-0808">Transferase</keyword>
<dbReference type="Pfam" id="PF03449">
    <property type="entry name" value="GreA_GreB_N"/>
    <property type="match status" value="1"/>
</dbReference>
<reference evidence="6 7" key="1">
    <citation type="submission" date="2019-07" db="EMBL/GenBank/DDBJ databases">
        <title>New species of Amycolatopsis and Streptomyces.</title>
        <authorList>
            <person name="Duangmal K."/>
            <person name="Teo W.F.A."/>
            <person name="Lipun K."/>
        </authorList>
    </citation>
    <scope>NUCLEOTIDE SEQUENCE [LARGE SCALE GENOMIC DNA]</scope>
    <source>
        <strain evidence="6 7">JCM 30562</strain>
    </source>
</reference>
<dbReference type="PANTHER" id="PTHR30437:SF4">
    <property type="entry name" value="TRANSCRIPTION ELONGATION FACTOR GREA"/>
    <property type="match status" value="1"/>
</dbReference>
<dbReference type="GO" id="GO:0016301">
    <property type="term" value="F:kinase activity"/>
    <property type="evidence" value="ECO:0007669"/>
    <property type="project" value="UniProtKB-KW"/>
</dbReference>
<name>A0A558ACE6_9PSEU</name>
<comment type="caution">
    <text evidence="6">The sequence shown here is derived from an EMBL/GenBank/DDBJ whole genome shotgun (WGS) entry which is preliminary data.</text>
</comment>
<dbReference type="SUPFAM" id="SSF46557">
    <property type="entry name" value="GreA transcript cleavage protein, N-terminal domain"/>
    <property type="match status" value="1"/>
</dbReference>
<sequence length="171" mass="17887">MTPRSDKTAGLSDGTRARLEQELRTLRDRRDELTADARALDTTGDRGDNADPLREDDEIARVEDRIAELSRLLAAGPGAGSAGGAEAGVPDGTTATLRFGDGTEQALQVVAITEEIPPGREDTTITTDSPLGLALAGHQAGDTISYSTPAGEAQAYLVSIEFPGGERAGRR</sequence>
<dbReference type="Gene3D" id="1.10.287.180">
    <property type="entry name" value="Transcription elongation factor, GreA/GreB, N-terminal domain"/>
    <property type="match status" value="1"/>
</dbReference>
<dbReference type="PANTHER" id="PTHR30437">
    <property type="entry name" value="TRANSCRIPTION ELONGATION FACTOR GREA"/>
    <property type="match status" value="1"/>
</dbReference>
<dbReference type="InterPro" id="IPR036953">
    <property type="entry name" value="GreA/GreB_C_sf"/>
</dbReference>
<evidence type="ECO:0000256" key="1">
    <source>
        <dbReference type="ARBA" id="ARBA00023015"/>
    </source>
</evidence>
<dbReference type="Proteomes" id="UP000318578">
    <property type="component" value="Unassembled WGS sequence"/>
</dbReference>
<evidence type="ECO:0000256" key="3">
    <source>
        <dbReference type="SAM" id="MobiDB-lite"/>
    </source>
</evidence>
<dbReference type="PIRSF" id="PIRSF006092">
    <property type="entry name" value="GreA_GreB"/>
    <property type="match status" value="1"/>
</dbReference>
<dbReference type="EMBL" id="VJZA01000022">
    <property type="protein sequence ID" value="TVT21936.1"/>
    <property type="molecule type" value="Genomic_DNA"/>
</dbReference>
<feature type="region of interest" description="Disordered" evidence="3">
    <location>
        <begin position="25"/>
        <end position="58"/>
    </location>
</feature>
<dbReference type="Gene3D" id="3.10.50.30">
    <property type="entry name" value="Transcription elongation factor, GreA/GreB, C-terminal domain"/>
    <property type="match status" value="1"/>
</dbReference>
<feature type="domain" description="Transcription elongation factor GreA/GreB N-terminal" evidence="5">
    <location>
        <begin position="16"/>
        <end position="74"/>
    </location>
</feature>
<dbReference type="InterPro" id="IPR001437">
    <property type="entry name" value="Tscrpt_elong_fac_GreA/B_C"/>
</dbReference>
<dbReference type="InterPro" id="IPR036805">
    <property type="entry name" value="Tscrpt_elong_fac_GreA/B_N_sf"/>
</dbReference>
<proteinExistence type="predicted"/>
<evidence type="ECO:0000313" key="7">
    <source>
        <dbReference type="Proteomes" id="UP000318578"/>
    </source>
</evidence>
<keyword evidence="1" id="KW-0805">Transcription regulation</keyword>
<gene>
    <name evidence="6" type="ORF">FNH06_15395</name>
</gene>
<evidence type="ECO:0000256" key="2">
    <source>
        <dbReference type="ARBA" id="ARBA00023163"/>
    </source>
</evidence>
<evidence type="ECO:0000313" key="6">
    <source>
        <dbReference type="EMBL" id="TVT21936.1"/>
    </source>
</evidence>
<keyword evidence="6" id="KW-0418">Kinase</keyword>
<dbReference type="GO" id="GO:0003677">
    <property type="term" value="F:DNA binding"/>
    <property type="evidence" value="ECO:0007669"/>
    <property type="project" value="InterPro"/>
</dbReference>
<dbReference type="InterPro" id="IPR022691">
    <property type="entry name" value="Tscrpt_elong_fac_GreA/B_N"/>
</dbReference>
<dbReference type="AlphaFoldDB" id="A0A558ACE6"/>
<dbReference type="NCBIfam" id="NF004548">
    <property type="entry name" value="PRK05892.1"/>
    <property type="match status" value="1"/>
</dbReference>
<organism evidence="6 7">
    <name type="scientific">Amycolatopsis acidiphila</name>
    <dbReference type="NCBI Taxonomy" id="715473"/>
    <lineage>
        <taxon>Bacteria</taxon>
        <taxon>Bacillati</taxon>
        <taxon>Actinomycetota</taxon>
        <taxon>Actinomycetes</taxon>
        <taxon>Pseudonocardiales</taxon>
        <taxon>Pseudonocardiaceae</taxon>
        <taxon>Amycolatopsis</taxon>
    </lineage>
</organism>
<dbReference type="Pfam" id="PF01272">
    <property type="entry name" value="GreA_GreB"/>
    <property type="match status" value="1"/>
</dbReference>
<dbReference type="OrthoDB" id="3823115at2"/>
<feature type="domain" description="Transcription elongation factor GreA/GreB C-terminal" evidence="4">
    <location>
        <begin position="92"/>
        <end position="161"/>
    </location>
</feature>
<dbReference type="InterPro" id="IPR023459">
    <property type="entry name" value="Tscrpt_elong_fac_GreA/B_fam"/>
</dbReference>
<dbReference type="SUPFAM" id="SSF54534">
    <property type="entry name" value="FKBP-like"/>
    <property type="match status" value="1"/>
</dbReference>
<keyword evidence="7" id="KW-1185">Reference proteome</keyword>
<dbReference type="GO" id="GO:0032784">
    <property type="term" value="P:regulation of DNA-templated transcription elongation"/>
    <property type="evidence" value="ECO:0007669"/>
    <property type="project" value="InterPro"/>
</dbReference>
<accession>A0A558ACE6</accession>
<evidence type="ECO:0000259" key="4">
    <source>
        <dbReference type="Pfam" id="PF01272"/>
    </source>
</evidence>
<dbReference type="GO" id="GO:0070063">
    <property type="term" value="F:RNA polymerase binding"/>
    <property type="evidence" value="ECO:0007669"/>
    <property type="project" value="InterPro"/>
</dbReference>
<keyword evidence="2" id="KW-0804">Transcription</keyword>